<dbReference type="EMBL" id="BQNB010017165">
    <property type="protein sequence ID" value="GJT60065.1"/>
    <property type="molecule type" value="Genomic_DNA"/>
</dbReference>
<sequence length="137" mass="16134">MYGLKVRRGMAEQDIGGFNIHYNNEEKIRHVGFCSVDYGEQKLRGIRIRTHLLKITRKEINSDGDVFVDFSLERALSISGDVYPEWCLEFFSMMYFDKGVDRTKLMTEKCIWFRHYGIEKVLTLPEFAFVGIYKIES</sequence>
<comment type="caution">
    <text evidence="1">The sequence shown here is derived from an EMBL/GenBank/DDBJ whole genome shotgun (WGS) entry which is preliminary data.</text>
</comment>
<keyword evidence="2" id="KW-1185">Reference proteome</keyword>
<reference evidence="1" key="2">
    <citation type="submission" date="2022-01" db="EMBL/GenBank/DDBJ databases">
        <authorList>
            <person name="Yamashiro T."/>
            <person name="Shiraishi A."/>
            <person name="Satake H."/>
            <person name="Nakayama K."/>
        </authorList>
    </citation>
    <scope>NUCLEOTIDE SEQUENCE</scope>
</reference>
<organism evidence="1 2">
    <name type="scientific">Tanacetum coccineum</name>
    <dbReference type="NCBI Taxonomy" id="301880"/>
    <lineage>
        <taxon>Eukaryota</taxon>
        <taxon>Viridiplantae</taxon>
        <taxon>Streptophyta</taxon>
        <taxon>Embryophyta</taxon>
        <taxon>Tracheophyta</taxon>
        <taxon>Spermatophyta</taxon>
        <taxon>Magnoliopsida</taxon>
        <taxon>eudicotyledons</taxon>
        <taxon>Gunneridae</taxon>
        <taxon>Pentapetalae</taxon>
        <taxon>asterids</taxon>
        <taxon>campanulids</taxon>
        <taxon>Asterales</taxon>
        <taxon>Asteraceae</taxon>
        <taxon>Asteroideae</taxon>
        <taxon>Anthemideae</taxon>
        <taxon>Anthemidinae</taxon>
        <taxon>Tanacetum</taxon>
    </lineage>
</organism>
<name>A0ABQ5F9V7_9ASTR</name>
<gene>
    <name evidence="1" type="ORF">Tco_1003598</name>
</gene>
<evidence type="ECO:0000313" key="1">
    <source>
        <dbReference type="EMBL" id="GJT60065.1"/>
    </source>
</evidence>
<reference evidence="1" key="1">
    <citation type="journal article" date="2022" name="Int. J. Mol. Sci.">
        <title>Draft Genome of Tanacetum Coccineum: Genomic Comparison of Closely Related Tanacetum-Family Plants.</title>
        <authorList>
            <person name="Yamashiro T."/>
            <person name="Shiraishi A."/>
            <person name="Nakayama K."/>
            <person name="Satake H."/>
        </authorList>
    </citation>
    <scope>NUCLEOTIDE SEQUENCE</scope>
</reference>
<proteinExistence type="predicted"/>
<evidence type="ECO:0000313" key="2">
    <source>
        <dbReference type="Proteomes" id="UP001151760"/>
    </source>
</evidence>
<protein>
    <submittedName>
        <fullName evidence="1">Uncharacterized protein</fullName>
    </submittedName>
</protein>
<dbReference type="Proteomes" id="UP001151760">
    <property type="component" value="Unassembled WGS sequence"/>
</dbReference>
<accession>A0ABQ5F9V7</accession>